<dbReference type="RefSeq" id="WP_302036074.1">
    <property type="nucleotide sequence ID" value="NZ_JAUKPO010000001.1"/>
</dbReference>
<evidence type="ECO:0000313" key="2">
    <source>
        <dbReference type="EMBL" id="MDO1445285.1"/>
    </source>
</evidence>
<sequence length="82" mass="9281">MLKIIRNSEFSLSGLKGFGKELRLEKNSFNPFLLPFPSLSSTKRLTHPFEPWNFIFVFYLTFTSTTYAVVGAATAWLILACG</sequence>
<comment type="caution">
    <text evidence="2">The sequence shown here is derived from an EMBL/GenBank/DDBJ whole genome shotgun (WGS) entry which is preliminary data.</text>
</comment>
<keyword evidence="1" id="KW-1133">Transmembrane helix</keyword>
<feature type="transmembrane region" description="Helical" evidence="1">
    <location>
        <begin position="54"/>
        <end position="79"/>
    </location>
</feature>
<reference evidence="2" key="1">
    <citation type="submission" date="2023-07" db="EMBL/GenBank/DDBJ databases">
        <title>The genome sequence of Rhodocytophaga aerolata KACC 12507.</title>
        <authorList>
            <person name="Zhang X."/>
        </authorList>
    </citation>
    <scope>NUCLEOTIDE SEQUENCE</scope>
    <source>
        <strain evidence="2">KACC 12507</strain>
    </source>
</reference>
<evidence type="ECO:0000256" key="1">
    <source>
        <dbReference type="SAM" id="Phobius"/>
    </source>
</evidence>
<dbReference type="Proteomes" id="UP001168528">
    <property type="component" value="Unassembled WGS sequence"/>
</dbReference>
<protein>
    <submittedName>
        <fullName evidence="2">Uncharacterized protein</fullName>
    </submittedName>
</protein>
<proteinExistence type="predicted"/>
<dbReference type="EMBL" id="JAUKPO010000001">
    <property type="protein sequence ID" value="MDO1445285.1"/>
    <property type="molecule type" value="Genomic_DNA"/>
</dbReference>
<name>A0ABT8R3R5_9BACT</name>
<keyword evidence="1" id="KW-0812">Transmembrane</keyword>
<accession>A0ABT8R3R5</accession>
<organism evidence="2 3">
    <name type="scientific">Rhodocytophaga aerolata</name>
    <dbReference type="NCBI Taxonomy" id="455078"/>
    <lineage>
        <taxon>Bacteria</taxon>
        <taxon>Pseudomonadati</taxon>
        <taxon>Bacteroidota</taxon>
        <taxon>Cytophagia</taxon>
        <taxon>Cytophagales</taxon>
        <taxon>Rhodocytophagaceae</taxon>
        <taxon>Rhodocytophaga</taxon>
    </lineage>
</organism>
<keyword evidence="3" id="KW-1185">Reference proteome</keyword>
<keyword evidence="1" id="KW-0472">Membrane</keyword>
<evidence type="ECO:0000313" key="3">
    <source>
        <dbReference type="Proteomes" id="UP001168528"/>
    </source>
</evidence>
<gene>
    <name evidence="2" type="ORF">Q0590_03435</name>
</gene>